<evidence type="ECO:0000259" key="9">
    <source>
        <dbReference type="PROSITE" id="PS01124"/>
    </source>
</evidence>
<dbReference type="SMART" id="SM00342">
    <property type="entry name" value="HTH_ARAC"/>
    <property type="match status" value="1"/>
</dbReference>
<dbReference type="PRINTS" id="PR00032">
    <property type="entry name" value="HTHARAC"/>
</dbReference>
<dbReference type="Pfam" id="PF00072">
    <property type="entry name" value="Response_reg"/>
    <property type="match status" value="1"/>
</dbReference>
<evidence type="ECO:0000256" key="4">
    <source>
        <dbReference type="ARBA" id="ARBA00023012"/>
    </source>
</evidence>
<evidence type="ECO:0000256" key="8">
    <source>
        <dbReference type="PROSITE-ProRule" id="PRU00169"/>
    </source>
</evidence>
<dbReference type="Gene3D" id="3.40.50.2300">
    <property type="match status" value="1"/>
</dbReference>
<keyword evidence="7" id="KW-0804">Transcription</keyword>
<evidence type="ECO:0000256" key="6">
    <source>
        <dbReference type="ARBA" id="ARBA00023125"/>
    </source>
</evidence>
<dbReference type="InterPro" id="IPR018060">
    <property type="entry name" value="HTH_AraC"/>
</dbReference>
<dbReference type="GO" id="GO:0005737">
    <property type="term" value="C:cytoplasm"/>
    <property type="evidence" value="ECO:0007669"/>
    <property type="project" value="UniProtKB-SubCell"/>
</dbReference>
<keyword evidence="4" id="KW-0902">Two-component regulatory system</keyword>
<keyword evidence="6" id="KW-0238">DNA-binding</keyword>
<proteinExistence type="predicted"/>
<evidence type="ECO:0000256" key="7">
    <source>
        <dbReference type="ARBA" id="ARBA00023163"/>
    </source>
</evidence>
<dbReference type="InterPro" id="IPR041522">
    <property type="entry name" value="CdaR_GGDEF"/>
</dbReference>
<dbReference type="PANTHER" id="PTHR42713">
    <property type="entry name" value="HISTIDINE KINASE-RELATED"/>
    <property type="match status" value="1"/>
</dbReference>
<dbReference type="InterPro" id="IPR020449">
    <property type="entry name" value="Tscrpt_reg_AraC-type_HTH"/>
</dbReference>
<dbReference type="SUPFAM" id="SSF52172">
    <property type="entry name" value="CheY-like"/>
    <property type="match status" value="1"/>
</dbReference>
<dbReference type="PROSITE" id="PS50110">
    <property type="entry name" value="RESPONSE_REGULATORY"/>
    <property type="match status" value="1"/>
</dbReference>
<evidence type="ECO:0000256" key="2">
    <source>
        <dbReference type="ARBA" id="ARBA00022490"/>
    </source>
</evidence>
<dbReference type="Gene3D" id="1.10.10.60">
    <property type="entry name" value="Homeodomain-like"/>
    <property type="match status" value="2"/>
</dbReference>
<keyword evidence="3 8" id="KW-0597">Phosphoprotein</keyword>
<dbReference type="GO" id="GO:0000160">
    <property type="term" value="P:phosphorelay signal transduction system"/>
    <property type="evidence" value="ECO:0007669"/>
    <property type="project" value="UniProtKB-KW"/>
</dbReference>
<dbReference type="SUPFAM" id="SSF46689">
    <property type="entry name" value="Homeodomain-like"/>
    <property type="match status" value="2"/>
</dbReference>
<keyword evidence="5" id="KW-0805">Transcription regulation</keyword>
<accession>A0A6C0FWD4</accession>
<dbReference type="RefSeq" id="WP_162355660.1">
    <property type="nucleotide sequence ID" value="NZ_CP048209.1"/>
</dbReference>
<evidence type="ECO:0000256" key="3">
    <source>
        <dbReference type="ARBA" id="ARBA00022553"/>
    </source>
</evidence>
<gene>
    <name evidence="11" type="ORF">GXP70_06265</name>
</gene>
<protein>
    <submittedName>
        <fullName evidence="11">Response regulator</fullName>
    </submittedName>
</protein>
<evidence type="ECO:0000256" key="1">
    <source>
        <dbReference type="ARBA" id="ARBA00004496"/>
    </source>
</evidence>
<dbReference type="Pfam" id="PF12833">
    <property type="entry name" value="HTH_18"/>
    <property type="match status" value="1"/>
</dbReference>
<reference evidence="11 12" key="1">
    <citation type="submission" date="2020-01" db="EMBL/GenBank/DDBJ databases">
        <title>Paenibacillus sp. nov., isolated from tomato rhizosphere.</title>
        <authorList>
            <person name="Weon H.-Y."/>
            <person name="Lee S.A."/>
        </authorList>
    </citation>
    <scope>NUCLEOTIDE SEQUENCE [LARGE SCALE GENOMIC DNA]</scope>
    <source>
        <strain evidence="11 12">12200R-189</strain>
    </source>
</reference>
<dbReference type="InterPro" id="IPR001789">
    <property type="entry name" value="Sig_transdc_resp-reg_receiver"/>
</dbReference>
<dbReference type="GO" id="GO:0003700">
    <property type="term" value="F:DNA-binding transcription factor activity"/>
    <property type="evidence" value="ECO:0007669"/>
    <property type="project" value="InterPro"/>
</dbReference>
<comment type="subcellular location">
    <subcellularLocation>
        <location evidence="1">Cytoplasm</location>
    </subcellularLocation>
</comment>
<dbReference type="EMBL" id="CP048209">
    <property type="protein sequence ID" value="QHT59594.1"/>
    <property type="molecule type" value="Genomic_DNA"/>
</dbReference>
<dbReference type="Pfam" id="PF17853">
    <property type="entry name" value="GGDEF_2"/>
    <property type="match status" value="1"/>
</dbReference>
<feature type="modified residue" description="4-aspartylphosphate" evidence="8">
    <location>
        <position position="55"/>
    </location>
</feature>
<dbReference type="InterPro" id="IPR011006">
    <property type="entry name" value="CheY-like_superfamily"/>
</dbReference>
<dbReference type="KEGG" id="plyc:GXP70_06265"/>
<feature type="domain" description="HTH araC/xylS-type" evidence="9">
    <location>
        <begin position="426"/>
        <end position="524"/>
    </location>
</feature>
<dbReference type="Proteomes" id="UP000476064">
    <property type="component" value="Chromosome"/>
</dbReference>
<dbReference type="PROSITE" id="PS01124">
    <property type="entry name" value="HTH_ARAC_FAMILY_2"/>
    <property type="match status" value="1"/>
</dbReference>
<feature type="domain" description="Response regulatory" evidence="10">
    <location>
        <begin position="3"/>
        <end position="120"/>
    </location>
</feature>
<organism evidence="11 12">
    <name type="scientific">Paenibacillus lycopersici</name>
    <dbReference type="NCBI Taxonomy" id="2704462"/>
    <lineage>
        <taxon>Bacteria</taxon>
        <taxon>Bacillati</taxon>
        <taxon>Bacillota</taxon>
        <taxon>Bacilli</taxon>
        <taxon>Bacillales</taxon>
        <taxon>Paenibacillaceae</taxon>
        <taxon>Paenibacillus</taxon>
    </lineage>
</organism>
<name>A0A6C0FWD4_9BACL</name>
<evidence type="ECO:0000313" key="11">
    <source>
        <dbReference type="EMBL" id="QHT59594.1"/>
    </source>
</evidence>
<dbReference type="InterPro" id="IPR051552">
    <property type="entry name" value="HptR"/>
</dbReference>
<dbReference type="GO" id="GO:0043565">
    <property type="term" value="F:sequence-specific DNA binding"/>
    <property type="evidence" value="ECO:0007669"/>
    <property type="project" value="InterPro"/>
</dbReference>
<dbReference type="AlphaFoldDB" id="A0A6C0FWD4"/>
<evidence type="ECO:0000256" key="5">
    <source>
        <dbReference type="ARBA" id="ARBA00023015"/>
    </source>
</evidence>
<evidence type="ECO:0000313" key="12">
    <source>
        <dbReference type="Proteomes" id="UP000476064"/>
    </source>
</evidence>
<evidence type="ECO:0000259" key="10">
    <source>
        <dbReference type="PROSITE" id="PS50110"/>
    </source>
</evidence>
<dbReference type="InterPro" id="IPR009057">
    <property type="entry name" value="Homeodomain-like_sf"/>
</dbReference>
<keyword evidence="2" id="KW-0963">Cytoplasm</keyword>
<keyword evidence="12" id="KW-1185">Reference proteome</keyword>
<sequence length="528" mass="58907">MRKLVIVDDNPLERNGLRNLIDWESIGIAIVGDFRNGKHALEHIPDLEPDIVLTDIQMPIMNGIELTKRLNALQKRAQVVFMSSYEHFEYARSAVTLGVEEYILKPVHKDDLLETFGAIVKKLELQEQARRERDEILQQIERAAPLLREQLFRELLFHGASESAEERLRLAGVRPAYGAHYCVGCVELDGTAHAGALESVIVSHAVKSFAQAACTAAATVIAIELTSRSYAVAAVLDSARAPSEDAVVDLFIKLQEHLSIAYAVSASIGISTIGERLGELPRLYAEASEAIRSDYLSGSGHIVPYRLVRDESDAMDMIPFGSLHACVREALHSDEAAAADRIMRQFVHARPNPSKRYIEGLRISLINSIQLLFIDGNHRFKPEASALMQLSGEGAPGIAEWIASVIRIAKTALYPQTKDQYDRIVDDITAFVQERYHEPLTLQNIADAIYLSPSHMNNIFKAKMGKSVFDYLIELRIEAAKRKLINPYSKIYLVAQEVGYANKSHFCQVFKKYTGATPSEFKHRASVI</sequence>
<dbReference type="PANTHER" id="PTHR42713:SF3">
    <property type="entry name" value="TRANSCRIPTIONAL REGULATORY PROTEIN HPTR"/>
    <property type="match status" value="1"/>
</dbReference>
<dbReference type="SMART" id="SM00448">
    <property type="entry name" value="REC"/>
    <property type="match status" value="1"/>
</dbReference>
<dbReference type="CDD" id="cd17536">
    <property type="entry name" value="REC_YesN-like"/>
    <property type="match status" value="1"/>
</dbReference>